<dbReference type="VEuPathDB" id="FungiDB:CIMG_02464"/>
<protein>
    <submittedName>
        <fullName evidence="2">Uncharacterized protein</fullName>
    </submittedName>
</protein>
<dbReference type="Proteomes" id="UP000001261">
    <property type="component" value="Unassembled WGS sequence"/>
</dbReference>
<proteinExistence type="predicted"/>
<evidence type="ECO:0000313" key="3">
    <source>
        <dbReference type="Proteomes" id="UP000001261"/>
    </source>
</evidence>
<dbReference type="AlphaFoldDB" id="J3KLF7"/>
<dbReference type="GeneID" id="4566102"/>
<reference evidence="3" key="2">
    <citation type="journal article" date="2010" name="Genome Res.">
        <title>Population genomic sequencing of Coccidioides fungi reveals recent hybridization and transposon control.</title>
        <authorList>
            <person name="Neafsey D.E."/>
            <person name="Barker B.M."/>
            <person name="Sharpton T.J."/>
            <person name="Stajich J.E."/>
            <person name="Park D.J."/>
            <person name="Whiston E."/>
            <person name="Hung C.-Y."/>
            <person name="McMahan C."/>
            <person name="White J."/>
            <person name="Sykes S."/>
            <person name="Heiman D."/>
            <person name="Young S."/>
            <person name="Zeng Q."/>
            <person name="Abouelleil A."/>
            <person name="Aftuck L."/>
            <person name="Bessette D."/>
            <person name="Brown A."/>
            <person name="FitzGerald M."/>
            <person name="Lui A."/>
            <person name="Macdonald J.P."/>
            <person name="Priest M."/>
            <person name="Orbach M.J."/>
            <person name="Galgiani J.N."/>
            <person name="Kirkland T.N."/>
            <person name="Cole G.T."/>
            <person name="Birren B.W."/>
            <person name="Henn M.R."/>
            <person name="Taylor J.W."/>
            <person name="Rounsley S.D."/>
        </authorList>
    </citation>
    <scope>GENOME REANNOTATION</scope>
    <source>
        <strain evidence="3">RS</strain>
    </source>
</reference>
<keyword evidence="3" id="KW-1185">Reference proteome</keyword>
<organism evidence="2 3">
    <name type="scientific">Coccidioides immitis (strain RS)</name>
    <name type="common">Valley fever fungus</name>
    <dbReference type="NCBI Taxonomy" id="246410"/>
    <lineage>
        <taxon>Eukaryota</taxon>
        <taxon>Fungi</taxon>
        <taxon>Dikarya</taxon>
        <taxon>Ascomycota</taxon>
        <taxon>Pezizomycotina</taxon>
        <taxon>Eurotiomycetes</taxon>
        <taxon>Eurotiomycetidae</taxon>
        <taxon>Onygenales</taxon>
        <taxon>Onygenaceae</taxon>
        <taxon>Coccidioides</taxon>
    </lineage>
</organism>
<gene>
    <name evidence="2" type="ORF">CIMG_02464</name>
</gene>
<evidence type="ECO:0000256" key="1">
    <source>
        <dbReference type="SAM" id="MobiDB-lite"/>
    </source>
</evidence>
<dbReference type="KEGG" id="cim:CIMG_02464"/>
<dbReference type="RefSeq" id="XP_001248693.2">
    <property type="nucleotide sequence ID" value="XM_001248692.2"/>
</dbReference>
<accession>J3KLF7</accession>
<evidence type="ECO:0000313" key="2">
    <source>
        <dbReference type="EMBL" id="EAS37110.3"/>
    </source>
</evidence>
<name>J3KLF7_COCIM</name>
<dbReference type="EMBL" id="GG704911">
    <property type="protein sequence ID" value="EAS37110.3"/>
    <property type="molecule type" value="Genomic_DNA"/>
</dbReference>
<feature type="region of interest" description="Disordered" evidence="1">
    <location>
        <begin position="18"/>
        <end position="49"/>
    </location>
</feature>
<dbReference type="InParanoid" id="J3KLF7"/>
<sequence>MSREGERACACVCVRRQQPGLPDNRNGQNSDARDLPGDELSGDGWAKKRPVDGLAAQPGEHCRNLLRPIDESELLSRDCLGTTGRKDIHARHNYTLSIPVCIVIHIVLRTPYTFRLGAGWLAALAAPHRRIEMRTAPSPPCHGIAIRLSELFARRTRLRPDGVTPNVPICRSTKQFMCTTKYPPMAGQRWPFVSSPETQNIRRRWGWRLWNQQRISGVEAPELQKWTQFLPPSANDLDSTYGQGNNEIAESLMQNFEASKKQKFCCGVSLWVWTF</sequence>
<reference evidence="3" key="1">
    <citation type="journal article" date="2009" name="Genome Res.">
        <title>Comparative genomic analyses of the human fungal pathogens Coccidioides and their relatives.</title>
        <authorList>
            <person name="Sharpton T.J."/>
            <person name="Stajich J.E."/>
            <person name="Rounsley S.D."/>
            <person name="Gardner M.J."/>
            <person name="Wortman J.R."/>
            <person name="Jordar V.S."/>
            <person name="Maiti R."/>
            <person name="Kodira C.D."/>
            <person name="Neafsey D.E."/>
            <person name="Zeng Q."/>
            <person name="Hung C.-Y."/>
            <person name="McMahan C."/>
            <person name="Muszewska A."/>
            <person name="Grynberg M."/>
            <person name="Mandel M.A."/>
            <person name="Kellner E.M."/>
            <person name="Barker B.M."/>
            <person name="Galgiani J.N."/>
            <person name="Orbach M.J."/>
            <person name="Kirkland T.N."/>
            <person name="Cole G.T."/>
            <person name="Henn M.R."/>
            <person name="Birren B.W."/>
            <person name="Taylor J.W."/>
        </authorList>
    </citation>
    <scope>NUCLEOTIDE SEQUENCE [LARGE SCALE GENOMIC DNA]</scope>
    <source>
        <strain evidence="3">RS</strain>
    </source>
</reference>